<evidence type="ECO:0000313" key="2">
    <source>
        <dbReference type="Proteomes" id="UP000324831"/>
    </source>
</evidence>
<reference evidence="1 2" key="1">
    <citation type="submission" date="2019-01" db="EMBL/GenBank/DDBJ databases">
        <title>Draft genome sequences of Candidatus Mycoplasma haemohominis SWG34-3 identified from a patient with pyrexia, anemia and liver dysfunction.</title>
        <authorList>
            <person name="Sekizuka T."/>
            <person name="Hattori N."/>
            <person name="Katano H."/>
            <person name="Takuma T."/>
            <person name="Ito T."/>
            <person name="Arai N."/>
            <person name="Yanai R."/>
            <person name="Ishii S."/>
            <person name="Miura Y."/>
            <person name="Tokunaga T."/>
            <person name="Watanabe H."/>
            <person name="Nomura N."/>
            <person name="Eguchi J."/>
            <person name="Arai T."/>
            <person name="Hasegawa H."/>
            <person name="Nakamaki T."/>
            <person name="Wakita T."/>
            <person name="Niki Y."/>
            <person name="Kuroda M."/>
        </authorList>
    </citation>
    <scope>NUCLEOTIDE SEQUENCE [LARGE SCALE GENOMIC DNA]</scope>
    <source>
        <strain evidence="1">SWG34-3</strain>
    </source>
</reference>
<evidence type="ECO:0000313" key="1">
    <source>
        <dbReference type="EMBL" id="GCE63811.1"/>
    </source>
</evidence>
<organism evidence="1 2">
    <name type="scientific">Candidatus Mycoplasma haematohominis</name>
    <dbReference type="NCBI Taxonomy" id="1494318"/>
    <lineage>
        <taxon>Bacteria</taxon>
        <taxon>Bacillati</taxon>
        <taxon>Mycoplasmatota</taxon>
        <taxon>Mollicutes</taxon>
        <taxon>Mycoplasmataceae</taxon>
        <taxon>Mycoplasma</taxon>
    </lineage>
</organism>
<accession>A0A478FQN0</accession>
<proteinExistence type="predicted"/>
<sequence length="255" mass="28540">MAMVKVVGGICVSVALIGATSLGAVLLLNNGMPEYTTLSSVTSGKYVEEHKDYFVVADGDTNNDWWEWAYRNRYELMDKPANGSKFAGIASGAQGENSLKAKCKDVYTKDKGDINTGTTHEMNKYSEYEVWQYCSLLRKKPKTIQEANKVSTYTTAGMYGKDKAANLIDPDHLDNEDFWNLKHSQFFGWSNKKGAASNGQEATDDKSIFNKLFKTKNSTGKQIKSLCKEAYFKKESDEETPKKDVLRYCSLKGTE</sequence>
<comment type="caution">
    <text evidence="1">The sequence shown here is derived from an EMBL/GenBank/DDBJ whole genome shotgun (WGS) entry which is preliminary data.</text>
</comment>
<gene>
    <name evidence="1" type="ORF">MHSWG343_08180</name>
</gene>
<dbReference type="EMBL" id="BIMN01000004">
    <property type="protein sequence ID" value="GCE63811.1"/>
    <property type="molecule type" value="Genomic_DNA"/>
</dbReference>
<protein>
    <submittedName>
        <fullName evidence="1">Uncharacterized protein</fullName>
    </submittedName>
</protein>
<name>A0A478FQN0_9MOLU</name>
<dbReference type="Proteomes" id="UP000324831">
    <property type="component" value="Unassembled WGS sequence"/>
</dbReference>
<dbReference type="RefSeq" id="WP_216083262.1">
    <property type="nucleotide sequence ID" value="NZ_CACTIB010000020.1"/>
</dbReference>
<dbReference type="AlphaFoldDB" id="A0A478FQN0"/>